<dbReference type="EMBL" id="JACVVK020000524">
    <property type="protein sequence ID" value="KAK7468050.1"/>
    <property type="molecule type" value="Genomic_DNA"/>
</dbReference>
<keyword evidence="3" id="KW-1185">Reference proteome</keyword>
<dbReference type="Pfam" id="PF01823">
    <property type="entry name" value="MACPF"/>
    <property type="match status" value="1"/>
</dbReference>
<feature type="domain" description="MACPF" evidence="1">
    <location>
        <begin position="1"/>
        <end position="306"/>
    </location>
</feature>
<dbReference type="InterPro" id="IPR020864">
    <property type="entry name" value="MACPF"/>
</dbReference>
<sequence>MPGMGWDNLRNLDQGQVVSFNYSKCRTTDDGRFLLPDSVTAVSIKSSRIVEDAKIIDHYQYWKSLDARSINTDVSFELAEFVELSGAYSSDYRTVKEKQIRDRSVTVIAEVRYVRYHVQLQPDTPLSPAFRNWLLDIAAAHEMNDTDQARYLSQLLVRDYGTHVITKADAGAALVQIDQLREEWVKSQLDKSSEIRHSASTSLLKFLNWSYSSESKQEQTAIDNYIGNRTSSYLSAMGGSIVEANTFSREQWTQELDVNMVALDRWGEPLHFRVTKSVLPEVPVDTLNKVTDTVREAEVAFYAYNSVPGCMDKSSPNLNPAANVDDGSCQTPTSNLTFGGVYQSCEGNNRLCVSYRKVR</sequence>
<dbReference type="SMART" id="SM00457">
    <property type="entry name" value="MACPF"/>
    <property type="match status" value="1"/>
</dbReference>
<dbReference type="InterPro" id="IPR039707">
    <property type="entry name" value="MPEG1"/>
</dbReference>
<evidence type="ECO:0000313" key="2">
    <source>
        <dbReference type="EMBL" id="KAK7468050.1"/>
    </source>
</evidence>
<organism evidence="2 3">
    <name type="scientific">Batillaria attramentaria</name>
    <dbReference type="NCBI Taxonomy" id="370345"/>
    <lineage>
        <taxon>Eukaryota</taxon>
        <taxon>Metazoa</taxon>
        <taxon>Spiralia</taxon>
        <taxon>Lophotrochozoa</taxon>
        <taxon>Mollusca</taxon>
        <taxon>Gastropoda</taxon>
        <taxon>Caenogastropoda</taxon>
        <taxon>Sorbeoconcha</taxon>
        <taxon>Cerithioidea</taxon>
        <taxon>Batillariidae</taxon>
        <taxon>Batillaria</taxon>
    </lineage>
</organism>
<protein>
    <recommendedName>
        <fullName evidence="1">MACPF domain-containing protein</fullName>
    </recommendedName>
</protein>
<evidence type="ECO:0000259" key="1">
    <source>
        <dbReference type="PROSITE" id="PS51412"/>
    </source>
</evidence>
<accession>A0ABD0JAS8</accession>
<dbReference type="GO" id="GO:0030670">
    <property type="term" value="C:phagocytic vesicle membrane"/>
    <property type="evidence" value="ECO:0007669"/>
    <property type="project" value="UniProtKB-SubCell"/>
</dbReference>
<gene>
    <name evidence="2" type="ORF">BaRGS_00036701</name>
</gene>
<comment type="caution">
    <text evidence="2">The sequence shown here is derived from an EMBL/GenBank/DDBJ whole genome shotgun (WGS) entry which is preliminary data.</text>
</comment>
<dbReference type="GO" id="GO:0045087">
    <property type="term" value="P:innate immune response"/>
    <property type="evidence" value="ECO:0007669"/>
    <property type="project" value="UniProtKB-KW"/>
</dbReference>
<dbReference type="PANTHER" id="PTHR31463">
    <property type="entry name" value="MACROPHAGE-EXPRESSED GENE 1 PROTEIN"/>
    <property type="match status" value="1"/>
</dbReference>
<dbReference type="PANTHER" id="PTHR31463:SF1">
    <property type="entry name" value="MACROPHAGE-EXPRESSED GENE 1 PROTEIN"/>
    <property type="match status" value="1"/>
</dbReference>
<reference evidence="2 3" key="1">
    <citation type="journal article" date="2023" name="Sci. Data">
        <title>Genome assembly of the Korean intertidal mud-creeper Batillaria attramentaria.</title>
        <authorList>
            <person name="Patra A.K."/>
            <person name="Ho P.T."/>
            <person name="Jun S."/>
            <person name="Lee S.J."/>
            <person name="Kim Y."/>
            <person name="Won Y.J."/>
        </authorList>
    </citation>
    <scope>NUCLEOTIDE SEQUENCE [LARGE SCALE GENOMIC DNA]</scope>
    <source>
        <strain evidence="2">Wonlab-2016</strain>
    </source>
</reference>
<dbReference type="AlphaFoldDB" id="A0ABD0JAS8"/>
<dbReference type="PROSITE" id="PS51412">
    <property type="entry name" value="MACPF_2"/>
    <property type="match status" value="1"/>
</dbReference>
<dbReference type="GO" id="GO:0002250">
    <property type="term" value="P:adaptive immune response"/>
    <property type="evidence" value="ECO:0007669"/>
    <property type="project" value="UniProtKB-KW"/>
</dbReference>
<evidence type="ECO:0000313" key="3">
    <source>
        <dbReference type="Proteomes" id="UP001519460"/>
    </source>
</evidence>
<name>A0ABD0JAS8_9CAEN</name>
<proteinExistence type="predicted"/>
<dbReference type="Proteomes" id="UP001519460">
    <property type="component" value="Unassembled WGS sequence"/>
</dbReference>